<dbReference type="InterPro" id="IPR044770">
    <property type="entry name" value="MFS_spinster-like"/>
</dbReference>
<dbReference type="AlphaFoldDB" id="A0A7M7NQM5"/>
<evidence type="ECO:0000313" key="11">
    <source>
        <dbReference type="Proteomes" id="UP000007110"/>
    </source>
</evidence>
<dbReference type="KEGG" id="spu:587502"/>
<feature type="transmembrane region" description="Helical" evidence="8">
    <location>
        <begin position="443"/>
        <end position="466"/>
    </location>
</feature>
<dbReference type="GO" id="GO:0016020">
    <property type="term" value="C:membrane"/>
    <property type="evidence" value="ECO:0000318"/>
    <property type="project" value="GO_Central"/>
</dbReference>
<evidence type="ECO:0000256" key="7">
    <source>
        <dbReference type="SAM" id="MobiDB-lite"/>
    </source>
</evidence>
<keyword evidence="3 8" id="KW-0812">Transmembrane</keyword>
<dbReference type="Pfam" id="PF07690">
    <property type="entry name" value="MFS_1"/>
    <property type="match status" value="1"/>
</dbReference>
<comment type="subcellular location">
    <subcellularLocation>
        <location evidence="1">Membrane</location>
        <topology evidence="1">Multi-pass membrane protein</topology>
    </subcellularLocation>
</comment>
<feature type="transmembrane region" description="Helical" evidence="8">
    <location>
        <begin position="193"/>
        <end position="214"/>
    </location>
</feature>
<dbReference type="PANTHER" id="PTHR23505:SF79">
    <property type="entry name" value="PROTEIN SPINSTER"/>
    <property type="match status" value="1"/>
</dbReference>
<feature type="transmembrane region" description="Helical" evidence="8">
    <location>
        <begin position="413"/>
        <end position="431"/>
    </location>
</feature>
<feature type="transmembrane region" description="Helical" evidence="8">
    <location>
        <begin position="379"/>
        <end position="401"/>
    </location>
</feature>
<dbReference type="SUPFAM" id="SSF103473">
    <property type="entry name" value="MFS general substrate transporter"/>
    <property type="match status" value="1"/>
</dbReference>
<organism evidence="10 11">
    <name type="scientific">Strongylocentrotus purpuratus</name>
    <name type="common">Purple sea urchin</name>
    <dbReference type="NCBI Taxonomy" id="7668"/>
    <lineage>
        <taxon>Eukaryota</taxon>
        <taxon>Metazoa</taxon>
        <taxon>Echinodermata</taxon>
        <taxon>Eleutherozoa</taxon>
        <taxon>Echinozoa</taxon>
        <taxon>Echinoidea</taxon>
        <taxon>Euechinoidea</taxon>
        <taxon>Echinacea</taxon>
        <taxon>Camarodonta</taxon>
        <taxon>Echinidea</taxon>
        <taxon>Strongylocentrotidae</taxon>
        <taxon>Strongylocentrotus</taxon>
    </lineage>
</organism>
<dbReference type="EnsemblMetazoa" id="XM_030984366">
    <property type="protein sequence ID" value="XP_030840226"/>
    <property type="gene ID" value="LOC587502"/>
</dbReference>
<evidence type="ECO:0000313" key="10">
    <source>
        <dbReference type="EnsemblMetazoa" id="XP_030840226"/>
    </source>
</evidence>
<dbReference type="PANTHER" id="PTHR23505">
    <property type="entry name" value="SPINSTER"/>
    <property type="match status" value="1"/>
</dbReference>
<dbReference type="InterPro" id="IPR011701">
    <property type="entry name" value="MFS"/>
</dbReference>
<evidence type="ECO:0000256" key="5">
    <source>
        <dbReference type="ARBA" id="ARBA00023136"/>
    </source>
</evidence>
<dbReference type="InParanoid" id="A0A7M7NQM5"/>
<dbReference type="OrthoDB" id="3639251at2759"/>
<proteinExistence type="inferred from homology"/>
<evidence type="ECO:0000256" key="6">
    <source>
        <dbReference type="ARBA" id="ARBA00024338"/>
    </source>
</evidence>
<feature type="transmembrane region" description="Helical" evidence="8">
    <location>
        <begin position="353"/>
        <end position="373"/>
    </location>
</feature>
<dbReference type="InterPro" id="IPR020846">
    <property type="entry name" value="MFS_dom"/>
</dbReference>
<reference evidence="10" key="2">
    <citation type="submission" date="2021-01" db="UniProtKB">
        <authorList>
            <consortium name="EnsemblMetazoa"/>
        </authorList>
    </citation>
    <scope>IDENTIFICATION</scope>
</reference>
<dbReference type="GeneID" id="587502"/>
<name>A0A7M7NQM5_STRPU</name>
<evidence type="ECO:0000256" key="2">
    <source>
        <dbReference type="ARBA" id="ARBA00022448"/>
    </source>
</evidence>
<evidence type="ECO:0000256" key="4">
    <source>
        <dbReference type="ARBA" id="ARBA00022989"/>
    </source>
</evidence>
<evidence type="ECO:0000256" key="8">
    <source>
        <dbReference type="SAM" id="Phobius"/>
    </source>
</evidence>
<feature type="transmembrane region" description="Helical" evidence="8">
    <location>
        <begin position="321"/>
        <end position="341"/>
    </location>
</feature>
<feature type="transmembrane region" description="Helical" evidence="8">
    <location>
        <begin position="12"/>
        <end position="29"/>
    </location>
</feature>
<dbReference type="RefSeq" id="XP_030840226.1">
    <property type="nucleotide sequence ID" value="XM_030984366.1"/>
</dbReference>
<reference evidence="11" key="1">
    <citation type="submission" date="2015-02" db="EMBL/GenBank/DDBJ databases">
        <title>Genome sequencing for Strongylocentrotus purpuratus.</title>
        <authorList>
            <person name="Murali S."/>
            <person name="Liu Y."/>
            <person name="Vee V."/>
            <person name="English A."/>
            <person name="Wang M."/>
            <person name="Skinner E."/>
            <person name="Han Y."/>
            <person name="Muzny D.M."/>
            <person name="Worley K.C."/>
            <person name="Gibbs R.A."/>
        </authorList>
    </citation>
    <scope>NUCLEOTIDE SEQUENCE</scope>
</reference>
<dbReference type="CDD" id="cd17328">
    <property type="entry name" value="MFS_spinster_like"/>
    <property type="match status" value="1"/>
</dbReference>
<evidence type="ECO:0000256" key="3">
    <source>
        <dbReference type="ARBA" id="ARBA00022692"/>
    </source>
</evidence>
<dbReference type="Proteomes" id="UP000007110">
    <property type="component" value="Unassembled WGS sequence"/>
</dbReference>
<accession>A0A7M7NQM5</accession>
<dbReference type="PROSITE" id="PS50850">
    <property type="entry name" value="MFS"/>
    <property type="match status" value="1"/>
</dbReference>
<dbReference type="InterPro" id="IPR036259">
    <property type="entry name" value="MFS_trans_sf"/>
</dbReference>
<feature type="transmembrane region" description="Helical" evidence="8">
    <location>
        <begin position="226"/>
        <end position="246"/>
    </location>
</feature>
<feature type="domain" description="Major facilitator superfamily (MFS) profile" evidence="9">
    <location>
        <begin position="19"/>
        <end position="474"/>
    </location>
</feature>
<keyword evidence="2" id="KW-0813">Transport</keyword>
<feature type="transmembrane region" description="Helical" evidence="8">
    <location>
        <begin position="103"/>
        <end position="126"/>
    </location>
</feature>
<sequence length="503" mass="55199">MATPTEFRWNRTGAYALYVLLLLLVTYLLNQLDRYALAICTQPMAQEIGYGDYGCLELKNVSKAEIGKAGCPKNATEVQCDTYLGPNKTEVCYYDRTGGGFQYQILAGPIFIVIYTFAGIGLGYLADITNRKLLLAGCLAFWSLMTFLTGFASEYWHLVILRFGLGFGEAGCTPFASSLIADYFAANVRGIALGGYNIGIYAGYSLSYALGDFITAANINGQGWRWVFWIAGVPGFLVAALIAFTVKEPVRTRNASLQERSESYETSGLQKLKMVMACFCSPSLLILCLAGSIRNGAGYVWGYNTQLYFTTYYPEVSTGQWLSWIPLVGGSIAVVFGGFISDRLVKWGPYARIWVLIASLTLAAPFAAGTLFFKPPWAFVFQIPTYIIGEMWVSVTLAVVIELVPSNIRTTAIAYYFFIISNIGGNMPLLVPPIEQALGLRAALYILYPGCYLLAAAIFAICILVVKRDIRRKEALDVPDSSPLLADDVRQEDSKGIQTPDDG</sequence>
<evidence type="ECO:0000259" key="9">
    <source>
        <dbReference type="PROSITE" id="PS50850"/>
    </source>
</evidence>
<evidence type="ECO:0000256" key="1">
    <source>
        <dbReference type="ARBA" id="ARBA00004141"/>
    </source>
</evidence>
<feature type="transmembrane region" description="Helical" evidence="8">
    <location>
        <begin position="133"/>
        <end position="153"/>
    </location>
</feature>
<comment type="similarity">
    <text evidence="6">Belongs to the major facilitator superfamily. Spinster (TC 2.A.1.49) family.</text>
</comment>
<protein>
    <recommendedName>
        <fullName evidence="9">Major facilitator superfamily (MFS) profile domain-containing protein</fullName>
    </recommendedName>
</protein>
<feature type="region of interest" description="Disordered" evidence="7">
    <location>
        <begin position="481"/>
        <end position="503"/>
    </location>
</feature>
<dbReference type="OMA" id="MHREGER"/>
<keyword evidence="11" id="KW-1185">Reference proteome</keyword>
<keyword evidence="4 8" id="KW-1133">Transmembrane helix</keyword>
<feature type="transmembrane region" description="Helical" evidence="8">
    <location>
        <begin position="274"/>
        <end position="301"/>
    </location>
</feature>
<dbReference type="Gene3D" id="1.20.1250.20">
    <property type="entry name" value="MFS general substrate transporter like domains"/>
    <property type="match status" value="2"/>
</dbReference>
<dbReference type="GO" id="GO:0022857">
    <property type="term" value="F:transmembrane transporter activity"/>
    <property type="evidence" value="ECO:0000318"/>
    <property type="project" value="GO_Central"/>
</dbReference>
<feature type="transmembrane region" description="Helical" evidence="8">
    <location>
        <begin position="159"/>
        <end position="181"/>
    </location>
</feature>
<keyword evidence="5 8" id="KW-0472">Membrane</keyword>